<keyword evidence="2" id="KW-0521">NADP</keyword>
<evidence type="ECO:0000256" key="2">
    <source>
        <dbReference type="ARBA" id="ARBA00022857"/>
    </source>
</evidence>
<dbReference type="GO" id="GO:0048038">
    <property type="term" value="F:quinone binding"/>
    <property type="evidence" value="ECO:0007669"/>
    <property type="project" value="TreeGrafter"/>
</dbReference>
<dbReference type="SUPFAM" id="SSF51735">
    <property type="entry name" value="NAD(P)-binding Rossmann-fold domains"/>
    <property type="match status" value="1"/>
</dbReference>
<dbReference type="EMBL" id="KN847483">
    <property type="protein sequence ID" value="KIX00222.1"/>
    <property type="molecule type" value="Genomic_DNA"/>
</dbReference>
<proteinExistence type="inferred from homology"/>
<dbReference type="PROSITE" id="PS00061">
    <property type="entry name" value="ADH_SHORT"/>
    <property type="match status" value="1"/>
</dbReference>
<dbReference type="GO" id="GO:0016616">
    <property type="term" value="F:oxidoreductase activity, acting on the CH-OH group of donors, NAD or NADP as acceptor"/>
    <property type="evidence" value="ECO:0007669"/>
    <property type="project" value="TreeGrafter"/>
</dbReference>
<dbReference type="InterPro" id="IPR002347">
    <property type="entry name" value="SDR_fam"/>
</dbReference>
<dbReference type="GO" id="GO:0006633">
    <property type="term" value="P:fatty acid biosynthetic process"/>
    <property type="evidence" value="ECO:0007669"/>
    <property type="project" value="TreeGrafter"/>
</dbReference>
<dbReference type="PANTHER" id="PTHR42760">
    <property type="entry name" value="SHORT-CHAIN DEHYDROGENASES/REDUCTASES FAMILY MEMBER"/>
    <property type="match status" value="1"/>
</dbReference>
<gene>
    <name evidence="3" type="ORF">Z518_10361</name>
</gene>
<dbReference type="GeneID" id="25298432"/>
<dbReference type="VEuPathDB" id="FungiDB:Z518_10361"/>
<name>A0A0D2FDR0_9EURO</name>
<dbReference type="OrthoDB" id="498125at2759"/>
<dbReference type="InterPro" id="IPR036291">
    <property type="entry name" value="NAD(P)-bd_dom_sf"/>
</dbReference>
<organism evidence="3 4">
    <name type="scientific">Rhinocladiella mackenziei CBS 650.93</name>
    <dbReference type="NCBI Taxonomy" id="1442369"/>
    <lineage>
        <taxon>Eukaryota</taxon>
        <taxon>Fungi</taxon>
        <taxon>Dikarya</taxon>
        <taxon>Ascomycota</taxon>
        <taxon>Pezizomycotina</taxon>
        <taxon>Eurotiomycetes</taxon>
        <taxon>Chaetothyriomycetidae</taxon>
        <taxon>Chaetothyriales</taxon>
        <taxon>Herpotrichiellaceae</taxon>
        <taxon>Rhinocladiella</taxon>
    </lineage>
</organism>
<accession>A0A0D2FDR0</accession>
<protein>
    <submittedName>
        <fullName evidence="3">Rhinocladiella mackenziei CBS 650.93 unplaced genomic scaffold supercont1.9, whole genome shotgun sequence</fullName>
    </submittedName>
</protein>
<dbReference type="STRING" id="1442369.A0A0D2FDR0"/>
<keyword evidence="4" id="KW-1185">Reference proteome</keyword>
<sequence>MTKGAAIVTGSAQGIGKAIVRRLAVAGYKVCVNDIECNAARAHALVLELRQQHGNEAVIAVIANVTQQDQVQSMIDRTVKELDCELTLMVANAGVCQIKDVLDLTPDDIKFVFDVNFLGLFNCYTLAAKQMISQSKRAVNGETDGAPETSPWKYRIIGASSIVAFKPFPLSSHYSTAKWAVRGFTQGFAMEMAKYHIAVNAYAPGVIATDMWDKIDEGLCEVDGKPQGEASREGAERSLMGRLGTPEDVAKVVAGFLAGPDANFVNGQTLIVDGGIMLT</sequence>
<comment type="similarity">
    <text evidence="1">Belongs to the short-chain dehydrogenases/reductases (SDR) family.</text>
</comment>
<dbReference type="AlphaFoldDB" id="A0A0D2FDR0"/>
<dbReference type="RefSeq" id="XP_013267358.1">
    <property type="nucleotide sequence ID" value="XM_013411904.1"/>
</dbReference>
<dbReference type="Pfam" id="PF13561">
    <property type="entry name" value="adh_short_C2"/>
    <property type="match status" value="1"/>
</dbReference>
<dbReference type="InterPro" id="IPR020904">
    <property type="entry name" value="Sc_DH/Rdtase_CS"/>
</dbReference>
<dbReference type="Gene3D" id="3.40.50.720">
    <property type="entry name" value="NAD(P)-binding Rossmann-like Domain"/>
    <property type="match status" value="1"/>
</dbReference>
<evidence type="ECO:0000313" key="4">
    <source>
        <dbReference type="Proteomes" id="UP000053617"/>
    </source>
</evidence>
<dbReference type="PANTHER" id="PTHR42760:SF121">
    <property type="entry name" value="3-OXOACYL-(ACYL-CARRIER-PROTEIN) REDUCTASE"/>
    <property type="match status" value="1"/>
</dbReference>
<evidence type="ECO:0000313" key="3">
    <source>
        <dbReference type="EMBL" id="KIX00222.1"/>
    </source>
</evidence>
<dbReference type="HOGENOM" id="CLU_010194_1_0_1"/>
<dbReference type="PRINTS" id="PR00081">
    <property type="entry name" value="GDHRDH"/>
</dbReference>
<dbReference type="FunFam" id="3.40.50.720:FF:000084">
    <property type="entry name" value="Short-chain dehydrogenase reductase"/>
    <property type="match status" value="1"/>
</dbReference>
<reference evidence="3 4" key="1">
    <citation type="submission" date="2015-01" db="EMBL/GenBank/DDBJ databases">
        <title>The Genome Sequence of Rhinocladiella mackenzie CBS 650.93.</title>
        <authorList>
            <consortium name="The Broad Institute Genomics Platform"/>
            <person name="Cuomo C."/>
            <person name="de Hoog S."/>
            <person name="Gorbushina A."/>
            <person name="Stielow B."/>
            <person name="Teixiera M."/>
            <person name="Abouelleil A."/>
            <person name="Chapman S.B."/>
            <person name="Priest M."/>
            <person name="Young S.K."/>
            <person name="Wortman J."/>
            <person name="Nusbaum C."/>
            <person name="Birren B."/>
        </authorList>
    </citation>
    <scope>NUCLEOTIDE SEQUENCE [LARGE SCALE GENOMIC DNA]</scope>
    <source>
        <strain evidence="3 4">CBS 650.93</strain>
    </source>
</reference>
<evidence type="ECO:0000256" key="1">
    <source>
        <dbReference type="ARBA" id="ARBA00006484"/>
    </source>
</evidence>
<dbReference type="Proteomes" id="UP000053617">
    <property type="component" value="Unassembled WGS sequence"/>
</dbReference>